<organism evidence="2 3">
    <name type="scientific">Steinernema hermaphroditum</name>
    <dbReference type="NCBI Taxonomy" id="289476"/>
    <lineage>
        <taxon>Eukaryota</taxon>
        <taxon>Metazoa</taxon>
        <taxon>Ecdysozoa</taxon>
        <taxon>Nematoda</taxon>
        <taxon>Chromadorea</taxon>
        <taxon>Rhabditida</taxon>
        <taxon>Tylenchina</taxon>
        <taxon>Panagrolaimomorpha</taxon>
        <taxon>Strongyloidoidea</taxon>
        <taxon>Steinernematidae</taxon>
        <taxon>Steinernema</taxon>
    </lineage>
</organism>
<sequence length="467" mass="52953">MRSPVGLVILLSLHSFCVLAVENLPVVACGRSHDKFMGYGWTKWASQKKFIVPNCDFTTVSKLCRASFPNVSHGVPLNATQNALVDPKSRRIAADLYWCQTYSRPKEPTAPEGSWSDRLHLDAWHECVTEAVLVSVATNECGKTPVHHVPMGKCGDEDKYVEMFYICDKPRNDSLPVVIYKKTYQFDRGQFDMLENFAKTAEYFQKVRREACKIDLFSAAKAAIEGDIEYSQVFLNQTFRSRKSHFINAKEAIRRVAIQRSQELFVLAAQLFTNGSCSEQKPNISTFDVENVFQSAPWMEEIVKHFPEVKQQLIDYYVDYCRNHTLGITMKKAHGSDTGHGGYFTSMAHTLTKTDAFSDSDTVHLHGTVIQMNSNTAVFELHLRRKYLADDIETLFHFANIFRYAPIQEEQWESFALVPLIEAEKTSLMDVLLASAAEAWVDERFGGSGRTPTESTGRVTVVVHDRI</sequence>
<feature type="signal peptide" evidence="1">
    <location>
        <begin position="1"/>
        <end position="20"/>
    </location>
</feature>
<accession>A0AA39HP83</accession>
<evidence type="ECO:0000256" key="1">
    <source>
        <dbReference type="SAM" id="SignalP"/>
    </source>
</evidence>
<comment type="caution">
    <text evidence="2">The sequence shown here is derived from an EMBL/GenBank/DDBJ whole genome shotgun (WGS) entry which is preliminary data.</text>
</comment>
<name>A0AA39HP83_9BILA</name>
<evidence type="ECO:0000313" key="3">
    <source>
        <dbReference type="Proteomes" id="UP001175271"/>
    </source>
</evidence>
<dbReference type="AlphaFoldDB" id="A0AA39HP83"/>
<gene>
    <name evidence="2" type="ORF">QR680_003889</name>
</gene>
<protein>
    <submittedName>
        <fullName evidence="2">Uncharacterized protein</fullName>
    </submittedName>
</protein>
<keyword evidence="3" id="KW-1185">Reference proteome</keyword>
<keyword evidence="1" id="KW-0732">Signal</keyword>
<feature type="chain" id="PRO_5041259170" evidence="1">
    <location>
        <begin position="21"/>
        <end position="467"/>
    </location>
</feature>
<dbReference type="EMBL" id="JAUCMV010000003">
    <property type="protein sequence ID" value="KAK0408324.1"/>
    <property type="molecule type" value="Genomic_DNA"/>
</dbReference>
<proteinExistence type="predicted"/>
<reference evidence="2" key="1">
    <citation type="submission" date="2023-06" db="EMBL/GenBank/DDBJ databases">
        <title>Genomic analysis of the entomopathogenic nematode Steinernema hermaphroditum.</title>
        <authorList>
            <person name="Schwarz E.M."/>
            <person name="Heppert J.K."/>
            <person name="Baniya A."/>
            <person name="Schwartz H.T."/>
            <person name="Tan C.-H."/>
            <person name="Antoshechkin I."/>
            <person name="Sternberg P.W."/>
            <person name="Goodrich-Blair H."/>
            <person name="Dillman A.R."/>
        </authorList>
    </citation>
    <scope>NUCLEOTIDE SEQUENCE</scope>
    <source>
        <strain evidence="2">PS9179</strain>
        <tissue evidence="2">Whole animal</tissue>
    </source>
</reference>
<dbReference type="Proteomes" id="UP001175271">
    <property type="component" value="Unassembled WGS sequence"/>
</dbReference>
<evidence type="ECO:0000313" key="2">
    <source>
        <dbReference type="EMBL" id="KAK0408324.1"/>
    </source>
</evidence>